<accession>A0A5J4NM88</accession>
<dbReference type="SUPFAM" id="SSF49854">
    <property type="entry name" value="Spermadhesin, CUB domain"/>
    <property type="match status" value="4"/>
</dbReference>
<evidence type="ECO:0000256" key="1">
    <source>
        <dbReference type="ARBA" id="ARBA00022737"/>
    </source>
</evidence>
<dbReference type="EMBL" id="QNGE01001865">
    <property type="protein sequence ID" value="KAA3676673.1"/>
    <property type="molecule type" value="Genomic_DNA"/>
</dbReference>
<evidence type="ECO:0000259" key="4">
    <source>
        <dbReference type="PROSITE" id="PS01180"/>
    </source>
</evidence>
<organism evidence="5 6">
    <name type="scientific">Paragonimus westermani</name>
    <dbReference type="NCBI Taxonomy" id="34504"/>
    <lineage>
        <taxon>Eukaryota</taxon>
        <taxon>Metazoa</taxon>
        <taxon>Spiralia</taxon>
        <taxon>Lophotrochozoa</taxon>
        <taxon>Platyhelminthes</taxon>
        <taxon>Trematoda</taxon>
        <taxon>Digenea</taxon>
        <taxon>Plagiorchiida</taxon>
        <taxon>Troglotremata</taxon>
        <taxon>Troglotrematidae</taxon>
        <taxon>Paragonimus</taxon>
    </lineage>
</organism>
<evidence type="ECO:0000313" key="6">
    <source>
        <dbReference type="Proteomes" id="UP000324629"/>
    </source>
</evidence>
<comment type="caution">
    <text evidence="3">Lacks conserved residue(s) required for the propagation of feature annotation.</text>
</comment>
<dbReference type="InterPro" id="IPR000859">
    <property type="entry name" value="CUB_dom"/>
</dbReference>
<proteinExistence type="predicted"/>
<evidence type="ECO:0000256" key="3">
    <source>
        <dbReference type="PROSITE-ProRule" id="PRU00059"/>
    </source>
</evidence>
<feature type="non-terminal residue" evidence="5">
    <location>
        <position position="1"/>
    </location>
</feature>
<dbReference type="SMART" id="SM00042">
    <property type="entry name" value="CUB"/>
    <property type="match status" value="4"/>
</dbReference>
<gene>
    <name evidence="5" type="ORF">DEA37_0007332</name>
</gene>
<dbReference type="CDD" id="cd00041">
    <property type="entry name" value="CUB"/>
    <property type="match status" value="2"/>
</dbReference>
<comment type="caution">
    <text evidence="5">The sequence shown here is derived from an EMBL/GenBank/DDBJ whole genome shotgun (WGS) entry which is preliminary data.</text>
</comment>
<dbReference type="AlphaFoldDB" id="A0A5J4NM88"/>
<dbReference type="Proteomes" id="UP000324629">
    <property type="component" value="Unassembled WGS sequence"/>
</dbReference>
<evidence type="ECO:0000313" key="5">
    <source>
        <dbReference type="EMBL" id="KAA3676673.1"/>
    </source>
</evidence>
<keyword evidence="1" id="KW-0677">Repeat</keyword>
<dbReference type="InterPro" id="IPR035914">
    <property type="entry name" value="Sperma_CUB_dom_sf"/>
</dbReference>
<evidence type="ECO:0000256" key="2">
    <source>
        <dbReference type="ARBA" id="ARBA00023157"/>
    </source>
</evidence>
<sequence length="459" mass="50600">CNREFVGEFTEEFGNSWVSTTYPEFAFCNWQITVDPGQRIYLNFSTVNVENTQLFGRFYDVVQVFDGPTCTSNIIGMFSGNTPMNFTSSLNHITVMLLTDDSLQDLGFVASYSTLSCGGEVVAESGNISTMKITGLELCIWRIIVPDDSLVTLNINFVHLHSSDDWFRVFDGPNCADTPILMEIGPSNATPTPLKSMTNEMIIVTVGGSLSMSYRSELTQCGGQMTNDSGVITSAGIEPYQLCVWKITVESDKRIILMVESVDLPTMVDWYRVLDGDDCLGKPIIYARGVTTEKPPPVKSTHNTVVFVTFGGKVKINYTSDCYGNFIGQPQGKFKSPLFSQNYPALSFCNWQVTANSNERLVIQFTQMDIENLGFNGHFSDCILLFDGPSCVSPMIGKITGNQPVTFLSSANHLSAMFISDDSAERTGFVAEFFASSVGSARIDGKSIYRLKTSAFLRS</sequence>
<feature type="disulfide bond" evidence="3">
    <location>
        <begin position="1"/>
        <end position="28"/>
    </location>
</feature>
<dbReference type="PANTHER" id="PTHR24251:SF52">
    <property type="entry name" value="CUB DOMAIN-CONTAINING PROTEIN"/>
    <property type="match status" value="1"/>
</dbReference>
<name>A0A5J4NM88_9TREM</name>
<feature type="domain" description="CUB" evidence="4">
    <location>
        <begin position="221"/>
        <end position="310"/>
    </location>
</feature>
<feature type="domain" description="CUB" evidence="4">
    <location>
        <begin position="1"/>
        <end position="115"/>
    </location>
</feature>
<dbReference type="Pfam" id="PF00431">
    <property type="entry name" value="CUB"/>
    <property type="match status" value="3"/>
</dbReference>
<feature type="disulfide bond" evidence="3">
    <location>
        <begin position="322"/>
        <end position="349"/>
    </location>
</feature>
<reference evidence="5 6" key="1">
    <citation type="journal article" date="2019" name="Gigascience">
        <title>Whole-genome sequence of the oriental lung fluke Paragonimus westermani.</title>
        <authorList>
            <person name="Oey H."/>
            <person name="Zakrzewski M."/>
            <person name="Narain K."/>
            <person name="Devi K.R."/>
            <person name="Agatsuma T."/>
            <person name="Nawaratna S."/>
            <person name="Gobert G.N."/>
            <person name="Jones M.K."/>
            <person name="Ragan M.A."/>
            <person name="McManus D.P."/>
            <person name="Krause L."/>
        </authorList>
    </citation>
    <scope>NUCLEOTIDE SEQUENCE [LARGE SCALE GENOMIC DNA]</scope>
    <source>
        <strain evidence="5 6">IND2009</strain>
    </source>
</reference>
<protein>
    <recommendedName>
        <fullName evidence="4">CUB domain-containing protein</fullName>
    </recommendedName>
</protein>
<feature type="domain" description="CUB" evidence="4">
    <location>
        <begin position="117"/>
        <end position="203"/>
    </location>
</feature>
<feature type="domain" description="CUB" evidence="4">
    <location>
        <begin position="322"/>
        <end position="436"/>
    </location>
</feature>
<dbReference type="Gene3D" id="2.60.120.290">
    <property type="entry name" value="Spermadhesin, CUB domain"/>
    <property type="match status" value="4"/>
</dbReference>
<dbReference type="PANTHER" id="PTHR24251">
    <property type="entry name" value="OVOCHYMASE-RELATED"/>
    <property type="match status" value="1"/>
</dbReference>
<keyword evidence="6" id="KW-1185">Reference proteome</keyword>
<keyword evidence="2 3" id="KW-1015">Disulfide bond</keyword>
<dbReference type="PROSITE" id="PS01180">
    <property type="entry name" value="CUB"/>
    <property type="match status" value="4"/>
</dbReference>